<dbReference type="PANTHER" id="PTHR43818">
    <property type="entry name" value="BCDNA.GH03377"/>
    <property type="match status" value="1"/>
</dbReference>
<protein>
    <submittedName>
        <fullName evidence="3">Gfo/Idh/MocA family oxidoreductase</fullName>
    </submittedName>
</protein>
<name>A0A4R5AIN1_9ACTN</name>
<sequence length="367" mass="39948">MTQRVRMAIAGLGFGSEFVPIYQAHPDAELVAVCQRTETALNETADRFGVPGRYTDYAAMLEDPDIDAVHINTPIPDHAGHTIAALRAGKHVACTVPMATTLEECRSIVSAVRESGRKYMMMETVVYSREFLHVKDLVENGTLGRIQFLRGAHHQEMAGWPGYWEGLPPMHYATHAVSPVLSLAGALAESVVCLGSGRISPELTAKYGSPFAVESALITLRDSPIGAEIARSLFETAREYVESFTVFGELASFEWEQTQGLGHVLHVGEIPKSVEIPDFAHRLPPEIAPFTTRGVYDDENEHLSFTQGSGHGGSHPHMAHEFVRSIIEDRAPAVDEVTAANWTSVGICAHESAMNGGTRVAIPDYTS</sequence>
<evidence type="ECO:0000259" key="2">
    <source>
        <dbReference type="Pfam" id="PF01408"/>
    </source>
</evidence>
<dbReference type="RefSeq" id="WP_132101334.1">
    <property type="nucleotide sequence ID" value="NZ_SMLB01000002.1"/>
</dbReference>
<proteinExistence type="predicted"/>
<dbReference type="SUPFAM" id="SSF51735">
    <property type="entry name" value="NAD(P)-binding Rossmann-fold domains"/>
    <property type="match status" value="1"/>
</dbReference>
<dbReference type="EMBL" id="SMLB01000002">
    <property type="protein sequence ID" value="TDD72618.1"/>
    <property type="molecule type" value="Genomic_DNA"/>
</dbReference>
<comment type="caution">
    <text evidence="3">The sequence shown here is derived from an EMBL/GenBank/DDBJ whole genome shotgun (WGS) entry which is preliminary data.</text>
</comment>
<dbReference type="InterPro" id="IPR036291">
    <property type="entry name" value="NAD(P)-bd_dom_sf"/>
</dbReference>
<dbReference type="SUPFAM" id="SSF55347">
    <property type="entry name" value="Glyceraldehyde-3-phosphate dehydrogenase-like, C-terminal domain"/>
    <property type="match status" value="1"/>
</dbReference>
<feature type="domain" description="Gfo/Idh/MocA-like oxidoreductase N-terminal" evidence="2">
    <location>
        <begin position="5"/>
        <end position="121"/>
    </location>
</feature>
<dbReference type="OrthoDB" id="103047at2"/>
<keyword evidence="1" id="KW-0560">Oxidoreductase</keyword>
<dbReference type="AlphaFoldDB" id="A0A4R5AIN1"/>
<accession>A0A4R5AIN1</accession>
<dbReference type="InterPro" id="IPR000683">
    <property type="entry name" value="Gfo/Idh/MocA-like_OxRdtase_N"/>
</dbReference>
<dbReference type="Gene3D" id="3.30.360.10">
    <property type="entry name" value="Dihydrodipicolinate Reductase, domain 2"/>
    <property type="match status" value="1"/>
</dbReference>
<organism evidence="3 4">
    <name type="scientific">Jiangella aurantiaca</name>
    <dbReference type="NCBI Taxonomy" id="2530373"/>
    <lineage>
        <taxon>Bacteria</taxon>
        <taxon>Bacillati</taxon>
        <taxon>Actinomycetota</taxon>
        <taxon>Actinomycetes</taxon>
        <taxon>Jiangellales</taxon>
        <taxon>Jiangellaceae</taxon>
        <taxon>Jiangella</taxon>
    </lineage>
</organism>
<dbReference type="InterPro" id="IPR050463">
    <property type="entry name" value="Gfo/Idh/MocA_oxidrdct_glycsds"/>
</dbReference>
<dbReference type="Pfam" id="PF01408">
    <property type="entry name" value="GFO_IDH_MocA"/>
    <property type="match status" value="1"/>
</dbReference>
<evidence type="ECO:0000313" key="4">
    <source>
        <dbReference type="Proteomes" id="UP000295217"/>
    </source>
</evidence>
<dbReference type="GO" id="GO:0000166">
    <property type="term" value="F:nucleotide binding"/>
    <property type="evidence" value="ECO:0007669"/>
    <property type="project" value="InterPro"/>
</dbReference>
<dbReference type="GO" id="GO:0016491">
    <property type="term" value="F:oxidoreductase activity"/>
    <property type="evidence" value="ECO:0007669"/>
    <property type="project" value="UniProtKB-KW"/>
</dbReference>
<reference evidence="3 4" key="1">
    <citation type="submission" date="2019-02" db="EMBL/GenBank/DDBJ databases">
        <title>Draft genome sequences of novel Actinobacteria.</title>
        <authorList>
            <person name="Sahin N."/>
            <person name="Ay H."/>
            <person name="Saygin H."/>
        </authorList>
    </citation>
    <scope>NUCLEOTIDE SEQUENCE [LARGE SCALE GENOMIC DNA]</scope>
    <source>
        <strain evidence="3 4">8K307</strain>
    </source>
</reference>
<dbReference type="Gene3D" id="3.40.50.720">
    <property type="entry name" value="NAD(P)-binding Rossmann-like Domain"/>
    <property type="match status" value="1"/>
</dbReference>
<evidence type="ECO:0000313" key="3">
    <source>
        <dbReference type="EMBL" id="TDD72618.1"/>
    </source>
</evidence>
<dbReference type="PANTHER" id="PTHR43818:SF11">
    <property type="entry name" value="BCDNA.GH03377"/>
    <property type="match status" value="1"/>
</dbReference>
<dbReference type="Proteomes" id="UP000295217">
    <property type="component" value="Unassembled WGS sequence"/>
</dbReference>
<keyword evidence="4" id="KW-1185">Reference proteome</keyword>
<gene>
    <name evidence="3" type="ORF">E1262_01785</name>
</gene>
<evidence type="ECO:0000256" key="1">
    <source>
        <dbReference type="ARBA" id="ARBA00023002"/>
    </source>
</evidence>